<dbReference type="Proteomes" id="UP000270296">
    <property type="component" value="Unassembled WGS sequence"/>
</dbReference>
<feature type="transmembrane region" description="Helical" evidence="7">
    <location>
        <begin position="374"/>
        <end position="398"/>
    </location>
</feature>
<keyword evidence="4" id="KW-0732">Signal</keyword>
<organism evidence="10">
    <name type="scientific">Soboliphyme baturini</name>
    <dbReference type="NCBI Taxonomy" id="241478"/>
    <lineage>
        <taxon>Eukaryota</taxon>
        <taxon>Metazoa</taxon>
        <taxon>Ecdysozoa</taxon>
        <taxon>Nematoda</taxon>
        <taxon>Enoplea</taxon>
        <taxon>Dorylaimia</taxon>
        <taxon>Dioctophymatida</taxon>
        <taxon>Dioctophymatoidea</taxon>
        <taxon>Soboliphymatidae</taxon>
        <taxon>Soboliphyme</taxon>
    </lineage>
</organism>
<feature type="transmembrane region" description="Helical" evidence="7">
    <location>
        <begin position="337"/>
        <end position="362"/>
    </location>
</feature>
<keyword evidence="9" id="KW-1185">Reference proteome</keyword>
<keyword evidence="6 7" id="KW-0472">Membrane</keyword>
<keyword evidence="3 7" id="KW-0812">Transmembrane</keyword>
<feature type="transmembrane region" description="Helical" evidence="7">
    <location>
        <begin position="522"/>
        <end position="541"/>
    </location>
</feature>
<evidence type="ECO:0000256" key="2">
    <source>
        <dbReference type="ARBA" id="ARBA00005227"/>
    </source>
</evidence>
<dbReference type="PANTHER" id="PTHR10766">
    <property type="entry name" value="TRANSMEMBRANE 9 SUPERFAMILY PROTEIN"/>
    <property type="match status" value="1"/>
</dbReference>
<dbReference type="AlphaFoldDB" id="A0A183J0W3"/>
<sequence length="546" mass="62453">MLVKLNTLIFLTFTFNKNESCKLLCRKVYKTGKVEDQRKLDRLVLAIKESYAHHCIALVLFKDKLPERIPRSVAMFCDARDVEKQSDDAVYLYNHVTITIEYHDLGNDPNFLDQPVGGRIISVRVAPLRWLSLHYESYTAIPRLNLLSPGSEFEITYTYSVQFVKTDIKWASRWDYILNAKYGTSIQWFGIVNSVVIVLFLSGMVAVIFLRTLYRDISRYNRFDNSEDVQEEFGWKLVHGDVFRPPRHTLLLSVFLGSGSQTILMVFVTLVFACLGFLSPANRGALITCAVLLYVFLGFVAGYVSARIYKSNCETIASLCDLFFSVRGSAHNDADATVLRALTVCNFRIIFGVFFICNWFLWASESSAAVPFTTLLVLLLLWIGVSLPLTFIGAYMGFKKKAIQFPVRTNQIPRQIPPHLVLSKMFPSMFMGGVLPFGCVLVQMFFIFNSIWAHQTYYMFGFLFLVFIILLVTVSETTILFNFYFSHAHFIDCHCGFTGVYLFIYSVYFFVAKLSITGFVSTVLYFSYTLIFVFIFILICGKKVLV</sequence>
<reference evidence="10" key="1">
    <citation type="submission" date="2016-06" db="UniProtKB">
        <authorList>
            <consortium name="WormBaseParasite"/>
        </authorList>
    </citation>
    <scope>IDENTIFICATION</scope>
</reference>
<dbReference type="PANTHER" id="PTHR10766:SF176">
    <property type="entry name" value="TRANSMEMBRANE 9 SUPERFAMILY MEMBER"/>
    <property type="match status" value="1"/>
</dbReference>
<evidence type="ECO:0000256" key="4">
    <source>
        <dbReference type="ARBA" id="ARBA00022729"/>
    </source>
</evidence>
<gene>
    <name evidence="8" type="ORF">SBAD_LOCUS9511</name>
</gene>
<feature type="transmembrane region" description="Helical" evidence="7">
    <location>
        <begin position="429"/>
        <end position="452"/>
    </location>
</feature>
<keyword evidence="5 7" id="KW-1133">Transmembrane helix</keyword>
<evidence type="ECO:0000256" key="3">
    <source>
        <dbReference type="ARBA" id="ARBA00022692"/>
    </source>
</evidence>
<accession>A0A183J0W3</accession>
<dbReference type="GO" id="GO:0072657">
    <property type="term" value="P:protein localization to membrane"/>
    <property type="evidence" value="ECO:0007669"/>
    <property type="project" value="TreeGrafter"/>
</dbReference>
<evidence type="ECO:0000256" key="6">
    <source>
        <dbReference type="ARBA" id="ARBA00023136"/>
    </source>
</evidence>
<evidence type="ECO:0000313" key="8">
    <source>
        <dbReference type="EMBL" id="VDP23569.1"/>
    </source>
</evidence>
<evidence type="ECO:0000313" key="10">
    <source>
        <dbReference type="WBParaSite" id="SBAD_0000985901-mRNA-1"/>
    </source>
</evidence>
<comment type="similarity">
    <text evidence="2 7">Belongs to the nonaspanin (TM9SF) (TC 9.A.2) family.</text>
</comment>
<feature type="transmembrane region" description="Helical" evidence="7">
    <location>
        <begin position="250"/>
        <end position="278"/>
    </location>
</feature>
<feature type="transmembrane region" description="Helical" evidence="7">
    <location>
        <begin position="188"/>
        <end position="210"/>
    </location>
</feature>
<reference evidence="8 9" key="2">
    <citation type="submission" date="2018-11" db="EMBL/GenBank/DDBJ databases">
        <authorList>
            <consortium name="Pathogen Informatics"/>
        </authorList>
    </citation>
    <scope>NUCLEOTIDE SEQUENCE [LARGE SCALE GENOMIC DNA]</scope>
</reference>
<evidence type="ECO:0000256" key="1">
    <source>
        <dbReference type="ARBA" id="ARBA00004141"/>
    </source>
</evidence>
<dbReference type="GO" id="GO:0016020">
    <property type="term" value="C:membrane"/>
    <property type="evidence" value="ECO:0007669"/>
    <property type="project" value="UniProtKB-SubCell"/>
</dbReference>
<feature type="transmembrane region" description="Helical" evidence="7">
    <location>
        <begin position="284"/>
        <end position="304"/>
    </location>
</feature>
<dbReference type="WBParaSite" id="SBAD_0000985901-mRNA-1">
    <property type="protein sequence ID" value="SBAD_0000985901-mRNA-1"/>
    <property type="gene ID" value="SBAD_0000985901"/>
</dbReference>
<proteinExistence type="inferred from homology"/>
<comment type="subcellular location">
    <subcellularLocation>
        <location evidence="1">Membrane</location>
        <topology evidence="1">Multi-pass membrane protein</topology>
    </subcellularLocation>
</comment>
<feature type="transmembrane region" description="Helical" evidence="7">
    <location>
        <begin position="458"/>
        <end position="485"/>
    </location>
</feature>
<evidence type="ECO:0000313" key="9">
    <source>
        <dbReference type="Proteomes" id="UP000270296"/>
    </source>
</evidence>
<evidence type="ECO:0000256" key="7">
    <source>
        <dbReference type="RuleBase" id="RU363079"/>
    </source>
</evidence>
<dbReference type="EMBL" id="UZAM01012808">
    <property type="protein sequence ID" value="VDP23569.1"/>
    <property type="molecule type" value="Genomic_DNA"/>
</dbReference>
<dbReference type="InterPro" id="IPR004240">
    <property type="entry name" value="EMP70"/>
</dbReference>
<dbReference type="Pfam" id="PF02990">
    <property type="entry name" value="EMP70"/>
    <property type="match status" value="1"/>
</dbReference>
<name>A0A183J0W3_9BILA</name>
<feature type="transmembrane region" description="Helical" evidence="7">
    <location>
        <begin position="497"/>
        <end position="516"/>
    </location>
</feature>
<dbReference type="OrthoDB" id="1666796at2759"/>
<protein>
    <recommendedName>
        <fullName evidence="7">Transmembrane 9 superfamily member</fullName>
    </recommendedName>
</protein>
<evidence type="ECO:0000256" key="5">
    <source>
        <dbReference type="ARBA" id="ARBA00022989"/>
    </source>
</evidence>